<keyword evidence="1" id="KW-0732">Signal</keyword>
<evidence type="ECO:0000313" key="2">
    <source>
        <dbReference type="EMBL" id="KAF2796492.1"/>
    </source>
</evidence>
<evidence type="ECO:0000256" key="1">
    <source>
        <dbReference type="SAM" id="SignalP"/>
    </source>
</evidence>
<dbReference type="OrthoDB" id="2422134at2759"/>
<dbReference type="PANTHER" id="PTHR38123">
    <property type="entry name" value="CELL WALL SERINE-THREONINE-RICH GALACTOMANNOPROTEIN MP1 (AFU_ORTHOLOGUE AFUA_4G03240)"/>
    <property type="match status" value="1"/>
</dbReference>
<dbReference type="AlphaFoldDB" id="A0A6A6XJA1"/>
<evidence type="ECO:0008006" key="4">
    <source>
        <dbReference type="Google" id="ProtNLM"/>
    </source>
</evidence>
<feature type="signal peptide" evidence="1">
    <location>
        <begin position="1"/>
        <end position="19"/>
    </location>
</feature>
<evidence type="ECO:0000313" key="3">
    <source>
        <dbReference type="Proteomes" id="UP000799757"/>
    </source>
</evidence>
<dbReference type="EMBL" id="MU001829">
    <property type="protein sequence ID" value="KAF2796492.1"/>
    <property type="molecule type" value="Genomic_DNA"/>
</dbReference>
<dbReference type="Gene3D" id="1.20.1280.140">
    <property type="match status" value="1"/>
</dbReference>
<accession>A0A6A6XJA1</accession>
<reference evidence="2" key="1">
    <citation type="journal article" date="2020" name="Stud. Mycol.">
        <title>101 Dothideomycetes genomes: a test case for predicting lifestyles and emergence of pathogens.</title>
        <authorList>
            <person name="Haridas S."/>
            <person name="Albert R."/>
            <person name="Binder M."/>
            <person name="Bloem J."/>
            <person name="Labutti K."/>
            <person name="Salamov A."/>
            <person name="Andreopoulos B."/>
            <person name="Baker S."/>
            <person name="Barry K."/>
            <person name="Bills G."/>
            <person name="Bluhm B."/>
            <person name="Cannon C."/>
            <person name="Castanera R."/>
            <person name="Culley D."/>
            <person name="Daum C."/>
            <person name="Ezra D."/>
            <person name="Gonzalez J."/>
            <person name="Henrissat B."/>
            <person name="Kuo A."/>
            <person name="Liang C."/>
            <person name="Lipzen A."/>
            <person name="Lutzoni F."/>
            <person name="Magnuson J."/>
            <person name="Mondo S."/>
            <person name="Nolan M."/>
            <person name="Ohm R."/>
            <person name="Pangilinan J."/>
            <person name="Park H.-J."/>
            <person name="Ramirez L."/>
            <person name="Alfaro M."/>
            <person name="Sun H."/>
            <person name="Tritt A."/>
            <person name="Yoshinaga Y."/>
            <person name="Zwiers L.-H."/>
            <person name="Turgeon B."/>
            <person name="Goodwin S."/>
            <person name="Spatafora J."/>
            <person name="Crous P."/>
            <person name="Grigoriev I."/>
        </authorList>
    </citation>
    <scope>NUCLEOTIDE SEQUENCE</scope>
    <source>
        <strain evidence="2">CBS 109.77</strain>
    </source>
</reference>
<sequence length="177" mass="18701">MILLPLLPISFALPRVPRAQDLAPQVLESINLLNTAVTELTTAVNNFDGSLFGVLPQSLAVIGAETKLDATILKGTAITSQSANFTAEESTQVVQTLATQIGPIQTSLDALKAKYPVFKKTLESPIVLLDLKVLKKHTDSFISAVTAKVTPDQAGLLGLGASILDQAFDDAISVYQG</sequence>
<dbReference type="PANTHER" id="PTHR38123:SF1">
    <property type="entry name" value="HYDROPHOBIC SURFACE BINDING PROTEIN"/>
    <property type="match status" value="1"/>
</dbReference>
<dbReference type="InterPro" id="IPR021054">
    <property type="entry name" value="Cell_wall_mannoprotein_1"/>
</dbReference>
<dbReference type="Pfam" id="PF12296">
    <property type="entry name" value="HsbA"/>
    <property type="match status" value="1"/>
</dbReference>
<keyword evidence="3" id="KW-1185">Reference proteome</keyword>
<name>A0A6A6XJA1_9PLEO</name>
<feature type="chain" id="PRO_5025627542" description="Hydrophobic surface binding protein A" evidence="1">
    <location>
        <begin position="20"/>
        <end position="177"/>
    </location>
</feature>
<organism evidence="2 3">
    <name type="scientific">Melanomma pulvis-pyrius CBS 109.77</name>
    <dbReference type="NCBI Taxonomy" id="1314802"/>
    <lineage>
        <taxon>Eukaryota</taxon>
        <taxon>Fungi</taxon>
        <taxon>Dikarya</taxon>
        <taxon>Ascomycota</taxon>
        <taxon>Pezizomycotina</taxon>
        <taxon>Dothideomycetes</taxon>
        <taxon>Pleosporomycetidae</taxon>
        <taxon>Pleosporales</taxon>
        <taxon>Melanommataceae</taxon>
        <taxon>Melanomma</taxon>
    </lineage>
</organism>
<gene>
    <name evidence="2" type="ORF">K505DRAFT_237551</name>
</gene>
<dbReference type="Proteomes" id="UP000799757">
    <property type="component" value="Unassembled WGS sequence"/>
</dbReference>
<proteinExistence type="predicted"/>
<dbReference type="GO" id="GO:0005576">
    <property type="term" value="C:extracellular region"/>
    <property type="evidence" value="ECO:0007669"/>
    <property type="project" value="TreeGrafter"/>
</dbReference>
<protein>
    <recommendedName>
        <fullName evidence="4">Hydrophobic surface binding protein A</fullName>
    </recommendedName>
</protein>